<dbReference type="PANTHER" id="PTHR13244">
    <property type="entry name" value="ZINC FINGER MYND DOMAIN CONTAINING PROTEIN 10"/>
    <property type="match status" value="1"/>
</dbReference>
<dbReference type="OrthoDB" id="1921135at2759"/>
<dbReference type="CDD" id="cd00035">
    <property type="entry name" value="ChtBD1"/>
    <property type="match status" value="1"/>
</dbReference>
<sequence>MDIQDRGPAPYLRAEDGVLLTAPEAERLVDQLQPFDVDDVGSMAWLQQHDVLEKLNIQAHHNALAHADEFVMAALVSYDKLALLVHELLVIEVWKDQVYPLIAAELAQGGGSINVYLVLHHEATLANLLEVALFHREACEAAGEDALLELADFCHRKMVYLHAEGRQDASFKERSAAELLALSPAQELQDKAAAIRFGVALCCLTLLRYLTDYLPHLPLCVMARLLTTHDCLMTLVPLLLSPPWQRRRVHHGSKLVEGYVDGRWQAIPPADRAKLQQPDAQAWLAVTNLLVEPGCRAKYRFDDFRRDVVLKLKPRLTPALHDQLPVLRDLHRVLEELTLMQTPATDDMRASRLILEQVPEMRERLLRRTDWAILGRAQLGTVFRDTPETRADTQSRMADMLAMFEFEEMLEAPKCASCGSDAAQRCSSCKSDWYCGRDCQLNCWPTHKELCGVLVKGAK</sequence>
<protein>
    <recommendedName>
        <fullName evidence="5">MYND-type domain-containing protein</fullName>
    </recommendedName>
</protein>
<dbReference type="Pfam" id="PF01753">
    <property type="entry name" value="zf-MYND"/>
    <property type="match status" value="1"/>
</dbReference>
<feature type="domain" description="MYND-type" evidence="5">
    <location>
        <begin position="415"/>
        <end position="451"/>
    </location>
</feature>
<dbReference type="PANTHER" id="PTHR13244:SF7">
    <property type="entry name" value="ZINC FINGER MYND DOMAIN-CONTAINING PROTEIN 10"/>
    <property type="match status" value="1"/>
</dbReference>
<dbReference type="InterPro" id="IPR002893">
    <property type="entry name" value="Znf_MYND"/>
</dbReference>
<organism evidence="6 7">
    <name type="scientific">Klebsormidium nitens</name>
    <name type="common">Green alga</name>
    <name type="synonym">Ulothrix nitens</name>
    <dbReference type="NCBI Taxonomy" id="105231"/>
    <lineage>
        <taxon>Eukaryota</taxon>
        <taxon>Viridiplantae</taxon>
        <taxon>Streptophyta</taxon>
        <taxon>Klebsormidiophyceae</taxon>
        <taxon>Klebsormidiales</taxon>
        <taxon>Klebsormidiaceae</taxon>
        <taxon>Klebsormidium</taxon>
    </lineage>
</organism>
<dbReference type="Proteomes" id="UP000054558">
    <property type="component" value="Unassembled WGS sequence"/>
</dbReference>
<dbReference type="PROSITE" id="PS01360">
    <property type="entry name" value="ZF_MYND_1"/>
    <property type="match status" value="1"/>
</dbReference>
<dbReference type="STRING" id="105231.A0A1Y1IFK0"/>
<dbReference type="OMA" id="LIHEAYC"/>
<proteinExistence type="predicted"/>
<dbReference type="PROSITE" id="PS50865">
    <property type="entry name" value="ZF_MYND_2"/>
    <property type="match status" value="1"/>
</dbReference>
<evidence type="ECO:0000256" key="1">
    <source>
        <dbReference type="ARBA" id="ARBA00022723"/>
    </source>
</evidence>
<evidence type="ECO:0000256" key="3">
    <source>
        <dbReference type="ARBA" id="ARBA00022833"/>
    </source>
</evidence>
<evidence type="ECO:0000259" key="5">
    <source>
        <dbReference type="PROSITE" id="PS50865"/>
    </source>
</evidence>
<name>A0A1Y1IFK0_KLENI</name>
<evidence type="ECO:0000256" key="4">
    <source>
        <dbReference type="PROSITE-ProRule" id="PRU00134"/>
    </source>
</evidence>
<accession>A0A1Y1IFK0</accession>
<keyword evidence="3" id="KW-0862">Zinc</keyword>
<dbReference type="GO" id="GO:0008270">
    <property type="term" value="F:zinc ion binding"/>
    <property type="evidence" value="ECO:0007669"/>
    <property type="project" value="UniProtKB-KW"/>
</dbReference>
<reference evidence="6 7" key="1">
    <citation type="journal article" date="2014" name="Nat. Commun.">
        <title>Klebsormidium flaccidum genome reveals primary factors for plant terrestrial adaptation.</title>
        <authorList>
            <person name="Hori K."/>
            <person name="Maruyama F."/>
            <person name="Fujisawa T."/>
            <person name="Togashi T."/>
            <person name="Yamamoto N."/>
            <person name="Seo M."/>
            <person name="Sato S."/>
            <person name="Yamada T."/>
            <person name="Mori H."/>
            <person name="Tajima N."/>
            <person name="Moriyama T."/>
            <person name="Ikeuchi M."/>
            <person name="Watanabe M."/>
            <person name="Wada H."/>
            <person name="Kobayashi K."/>
            <person name="Saito M."/>
            <person name="Masuda T."/>
            <person name="Sasaki-Sekimoto Y."/>
            <person name="Mashiguchi K."/>
            <person name="Awai K."/>
            <person name="Shimojima M."/>
            <person name="Masuda S."/>
            <person name="Iwai M."/>
            <person name="Nobusawa T."/>
            <person name="Narise T."/>
            <person name="Kondo S."/>
            <person name="Saito H."/>
            <person name="Sato R."/>
            <person name="Murakawa M."/>
            <person name="Ihara Y."/>
            <person name="Oshima-Yamada Y."/>
            <person name="Ohtaka K."/>
            <person name="Satoh M."/>
            <person name="Sonobe K."/>
            <person name="Ishii M."/>
            <person name="Ohtani R."/>
            <person name="Kanamori-Sato M."/>
            <person name="Honoki R."/>
            <person name="Miyazaki D."/>
            <person name="Mochizuki H."/>
            <person name="Umetsu J."/>
            <person name="Higashi K."/>
            <person name="Shibata D."/>
            <person name="Kamiya Y."/>
            <person name="Sato N."/>
            <person name="Nakamura Y."/>
            <person name="Tabata S."/>
            <person name="Ida S."/>
            <person name="Kurokawa K."/>
            <person name="Ohta H."/>
        </authorList>
    </citation>
    <scope>NUCLEOTIDE SEQUENCE [LARGE SCALE GENOMIC DNA]</scope>
    <source>
        <strain evidence="6 7">NIES-2285</strain>
    </source>
</reference>
<keyword evidence="7" id="KW-1185">Reference proteome</keyword>
<dbReference type="InterPro" id="IPR052298">
    <property type="entry name" value="ZMYND10"/>
</dbReference>
<dbReference type="EMBL" id="DF237307">
    <property type="protein sequence ID" value="GAQ87507.1"/>
    <property type="molecule type" value="Genomic_DNA"/>
</dbReference>
<evidence type="ECO:0000313" key="7">
    <source>
        <dbReference type="Proteomes" id="UP000054558"/>
    </source>
</evidence>
<gene>
    <name evidence="6" type="ORF">KFL_003580010</name>
</gene>
<evidence type="ECO:0000256" key="2">
    <source>
        <dbReference type="ARBA" id="ARBA00022771"/>
    </source>
</evidence>
<dbReference type="AlphaFoldDB" id="A0A1Y1IFK0"/>
<dbReference type="SUPFAM" id="SSF144232">
    <property type="entry name" value="HIT/MYND zinc finger-like"/>
    <property type="match status" value="1"/>
</dbReference>
<evidence type="ECO:0000313" key="6">
    <source>
        <dbReference type="EMBL" id="GAQ87507.1"/>
    </source>
</evidence>
<dbReference type="Gene3D" id="6.10.140.2220">
    <property type="match status" value="1"/>
</dbReference>
<keyword evidence="1" id="KW-0479">Metal-binding</keyword>
<dbReference type="GO" id="GO:0005737">
    <property type="term" value="C:cytoplasm"/>
    <property type="evidence" value="ECO:0000318"/>
    <property type="project" value="GO_Central"/>
</dbReference>
<keyword evidence="2 4" id="KW-0863">Zinc-finger</keyword>